<dbReference type="RefSeq" id="WP_045955841.1">
    <property type="nucleotide sequence ID" value="NZ_JXXV01000018.1"/>
</dbReference>
<name>A0A0F4NI54_9VIBR</name>
<dbReference type="AlphaFoldDB" id="A0A0F4NI54"/>
<gene>
    <name evidence="1" type="ORF">TW81_11410</name>
</gene>
<dbReference type="STRING" id="579748.TW81_11410"/>
<dbReference type="PATRIC" id="fig|579748.3.peg.2355"/>
<dbReference type="Proteomes" id="UP000033673">
    <property type="component" value="Unassembled WGS sequence"/>
</dbReference>
<dbReference type="EMBL" id="JXXV01000018">
    <property type="protein sequence ID" value="KJY82815.1"/>
    <property type="molecule type" value="Genomic_DNA"/>
</dbReference>
<reference evidence="1 2" key="1">
    <citation type="journal article" date="2015" name="BMC Genomics">
        <title>Genome mining reveals unlocked bioactive potential of marine Gram-negative bacteria.</title>
        <authorList>
            <person name="Machado H."/>
            <person name="Sonnenschein E.C."/>
            <person name="Melchiorsen J."/>
            <person name="Gram L."/>
        </authorList>
    </citation>
    <scope>NUCLEOTIDE SEQUENCE [LARGE SCALE GENOMIC DNA]</scope>
    <source>
        <strain evidence="1 2">S2757</strain>
    </source>
</reference>
<organism evidence="1 2">
    <name type="scientific">Vibrio galatheae</name>
    <dbReference type="NCBI Taxonomy" id="579748"/>
    <lineage>
        <taxon>Bacteria</taxon>
        <taxon>Pseudomonadati</taxon>
        <taxon>Pseudomonadota</taxon>
        <taxon>Gammaproteobacteria</taxon>
        <taxon>Vibrionales</taxon>
        <taxon>Vibrionaceae</taxon>
        <taxon>Vibrio</taxon>
    </lineage>
</organism>
<protein>
    <submittedName>
        <fullName evidence="1">Uncharacterized protein</fullName>
    </submittedName>
</protein>
<sequence>MKWHNNYLIIAAALLITLPCKGNSVRCNADSWNHALKHHQEIEQEYNFHATRFNTLLQAHRIQPFLYQEFSREELQGLWLSPNSEFHKQMQTQIEASLTIIEQIQQEKQTIARLTTQAEAQSQLWRAISEHCRRIGEQSNVIISWNYAELNQALTADIEEMIQKLIIIESRYTKEIEALENAKPKPLQNQE</sequence>
<evidence type="ECO:0000313" key="1">
    <source>
        <dbReference type="EMBL" id="KJY82815.1"/>
    </source>
</evidence>
<evidence type="ECO:0000313" key="2">
    <source>
        <dbReference type="Proteomes" id="UP000033673"/>
    </source>
</evidence>
<dbReference type="OrthoDB" id="5880124at2"/>
<keyword evidence="2" id="KW-1185">Reference proteome</keyword>
<accession>A0A0F4NI54</accession>
<proteinExistence type="predicted"/>
<comment type="caution">
    <text evidence="1">The sequence shown here is derived from an EMBL/GenBank/DDBJ whole genome shotgun (WGS) entry which is preliminary data.</text>
</comment>